<organism evidence="14 15">
    <name type="scientific">Fusarium napiforme</name>
    <dbReference type="NCBI Taxonomy" id="42672"/>
    <lineage>
        <taxon>Eukaryota</taxon>
        <taxon>Fungi</taxon>
        <taxon>Dikarya</taxon>
        <taxon>Ascomycota</taxon>
        <taxon>Pezizomycotina</taxon>
        <taxon>Sordariomycetes</taxon>
        <taxon>Hypocreomycetidae</taxon>
        <taxon>Hypocreales</taxon>
        <taxon>Nectriaceae</taxon>
        <taxon>Fusarium</taxon>
        <taxon>Fusarium fujikuroi species complex</taxon>
    </lineage>
</organism>
<dbReference type="Pfam" id="PF04082">
    <property type="entry name" value="Fungal_trans"/>
    <property type="match status" value="1"/>
</dbReference>
<feature type="domain" description="Fibronectin type III-like" evidence="13">
    <location>
        <begin position="1062"/>
        <end position="1130"/>
    </location>
</feature>
<dbReference type="PANTHER" id="PTHR42715">
    <property type="entry name" value="BETA-GLUCOSIDASE"/>
    <property type="match status" value="1"/>
</dbReference>
<dbReference type="SUPFAM" id="SSF51445">
    <property type="entry name" value="(Trans)glycosidases"/>
    <property type="match status" value="1"/>
</dbReference>
<keyword evidence="15" id="KW-1185">Reference proteome</keyword>
<comment type="pathway">
    <text evidence="2">Glycan metabolism; cellulose degradation.</text>
</comment>
<evidence type="ECO:0000256" key="9">
    <source>
        <dbReference type="ARBA" id="ARBA00023295"/>
    </source>
</evidence>
<dbReference type="InterPro" id="IPR001764">
    <property type="entry name" value="Glyco_hydro_3_N"/>
</dbReference>
<dbReference type="GO" id="GO:0003677">
    <property type="term" value="F:DNA binding"/>
    <property type="evidence" value="ECO:0007669"/>
    <property type="project" value="InterPro"/>
</dbReference>
<dbReference type="GO" id="GO:0008422">
    <property type="term" value="F:beta-glucosidase activity"/>
    <property type="evidence" value="ECO:0007669"/>
    <property type="project" value="UniProtKB-EC"/>
</dbReference>
<dbReference type="InterPro" id="IPR036881">
    <property type="entry name" value="Glyco_hydro_3_C_sf"/>
</dbReference>
<dbReference type="Pfam" id="PF00933">
    <property type="entry name" value="Glyco_hydro_3"/>
    <property type="match status" value="2"/>
</dbReference>
<evidence type="ECO:0000256" key="1">
    <source>
        <dbReference type="ARBA" id="ARBA00000448"/>
    </source>
</evidence>
<dbReference type="PANTHER" id="PTHR42715:SF10">
    <property type="entry name" value="BETA-GLUCOSIDASE"/>
    <property type="match status" value="1"/>
</dbReference>
<dbReference type="InterPro" id="IPR026891">
    <property type="entry name" value="Fn3-like"/>
</dbReference>
<feature type="domain" description="Xylanolytic transcriptional activator regulatory" evidence="12">
    <location>
        <begin position="156"/>
        <end position="227"/>
    </location>
</feature>
<comment type="caution">
    <text evidence="14">The sequence shown here is derived from an EMBL/GenBank/DDBJ whole genome shotgun (WGS) entry which is preliminary data.</text>
</comment>
<dbReference type="Pfam" id="PF14310">
    <property type="entry name" value="Fn3-like"/>
    <property type="match status" value="1"/>
</dbReference>
<reference evidence="14 15" key="1">
    <citation type="submission" date="2020-05" db="EMBL/GenBank/DDBJ databases">
        <title>Identification and distribution of gene clusters putatively required for synthesis of sphingolipid metabolism inhibitors in phylogenetically diverse species of the filamentous fungus Fusarium.</title>
        <authorList>
            <person name="Kim H.-S."/>
            <person name="Busman M."/>
            <person name="Brown D.W."/>
            <person name="Divon H."/>
            <person name="Uhlig S."/>
            <person name="Proctor R.H."/>
        </authorList>
    </citation>
    <scope>NUCLEOTIDE SEQUENCE [LARGE SCALE GENOMIC DNA]</scope>
    <source>
        <strain evidence="14 15">NRRL 25196</strain>
    </source>
</reference>
<dbReference type="InterPro" id="IPR017853">
    <property type="entry name" value="GH"/>
</dbReference>
<dbReference type="InterPro" id="IPR002772">
    <property type="entry name" value="Glyco_hydro_3_C"/>
</dbReference>
<gene>
    <name evidence="14" type="ORF">FNAPI_7003</name>
</gene>
<accession>A0A8H5JDB6</accession>
<name>A0A8H5JDB6_9HYPO</name>
<evidence type="ECO:0000256" key="4">
    <source>
        <dbReference type="ARBA" id="ARBA00012744"/>
    </source>
</evidence>
<keyword evidence="6" id="KW-0325">Glycoprotein</keyword>
<evidence type="ECO:0000256" key="7">
    <source>
        <dbReference type="ARBA" id="ARBA00023242"/>
    </source>
</evidence>
<keyword evidence="9" id="KW-0326">Glycosidase</keyword>
<evidence type="ECO:0000256" key="11">
    <source>
        <dbReference type="SAM" id="MobiDB-lite"/>
    </source>
</evidence>
<evidence type="ECO:0000313" key="15">
    <source>
        <dbReference type="Proteomes" id="UP000574317"/>
    </source>
</evidence>
<dbReference type="InterPro" id="IPR050288">
    <property type="entry name" value="Cellulose_deg_GH3"/>
</dbReference>
<dbReference type="Proteomes" id="UP000574317">
    <property type="component" value="Unassembled WGS sequence"/>
</dbReference>
<feature type="compositionally biased region" description="Polar residues" evidence="11">
    <location>
        <begin position="1"/>
        <end position="23"/>
    </location>
</feature>
<keyword evidence="8" id="KW-0119">Carbohydrate metabolism</keyword>
<feature type="region of interest" description="Disordered" evidence="11">
    <location>
        <begin position="1"/>
        <end position="29"/>
    </location>
</feature>
<proteinExistence type="inferred from homology"/>
<dbReference type="Gene3D" id="3.20.20.300">
    <property type="entry name" value="Glycoside hydrolase, family 3, N-terminal domain"/>
    <property type="match status" value="1"/>
</dbReference>
<dbReference type="GO" id="GO:0008270">
    <property type="term" value="F:zinc ion binding"/>
    <property type="evidence" value="ECO:0007669"/>
    <property type="project" value="InterPro"/>
</dbReference>
<evidence type="ECO:0000256" key="8">
    <source>
        <dbReference type="ARBA" id="ARBA00023277"/>
    </source>
</evidence>
<dbReference type="AlphaFoldDB" id="A0A8H5JDB6"/>
<sequence>MPLSSPADSSVSWHPSSTESVTRGSGYGGPSRDQIDTLLDIFFKFIYPMPSYAFLHPETTKRRCRSHDVHRALPASICAVAMLYLRREVDLDLDHRQDSSRRALNYIVTSAEDTSAWIRMAEESIWRSLESPSITKLQALLLVIHYYIETELFQRAFMLTATAARFATTMRLNYERHDLQPVAQEVRRRTLWSLKMVERYFSIGLAEFDSLPMEVIYIDFPRSEEDFMAMTNDREADATRNDQANGDCPSYYGEGGTYGLVMQLEAIRNDVMKISRQIALLETPLGNLTDLFSHHLQTLASMEKPAPILEALLSADEAFQPLGNTHCDINRILLPGYSEAAPVAVLAGHDNQALLTAEAQCLHHAMRILYILTTLNQHSTQHHLLEFDTAICAYHATRLILFIYRFGKGPARPSPEFAVSRAELCLAALKRFFRFSALVSPIIGELEESITIFSEQQKKKQNIPSNSVNSIYVPGGTLFPATLSLSTTWDLDLYGQVTEVIRDENMALGTHWVLSPELDVAKDPRYGRVGETTSFFFFVLAALTASWAHKHVANQFLTSYGEDVYLVGEFAAQYVRTVEEKDKNGFIKVATTVKHFLYGEGAGGINTASMAGGINHLYNDLALPYIRVLRENPASIMVSYSSIDRLPMSINKQLLQGMLSSEMGFEGLLRSDDMAIPHLHTQSLVASSPKDAATKALRAGLQPELAPQQPAAFPTLVNSSGDQEIVRLVDEAVKQHLIIKFATGMFDLPLPTMKDLKKVLRASKHLAVNRKASRESIVLLQNKNGFLPKSKTSKVALLGPMADILNPGSYAPSRSEKPLHGRTLKGSLEAALGAKNVKYVKGVDIAFVRDSDSEGIQVAVAAAKEAGLAIVAVGSLSVYTLDPNAGERTDGEFFTHASLGFPGSQQQLLDAILDAGVPTIVVLSGGQSFVLNNSTMRADAILHTFLAGEFTADSTVEIIQGKVNPSGKLTVTMPQAEGALLVYYDFLPSEAQGGVSFIQTPSVCATYDYNFPCLKRGDAPMPFGYGLSYTTFDISAPNVTQKDGTVSISVTVTNTGSLAGKEVVQVYQRPTNSEIELPNKRLIRFQKFELKRGQSKVVNFSIPKNDLGHYNNAKYQVESGEYIFWTGSSTKITDLKNATVTL</sequence>
<evidence type="ECO:0000259" key="12">
    <source>
        <dbReference type="SMART" id="SM00906"/>
    </source>
</evidence>
<dbReference type="GO" id="GO:0000272">
    <property type="term" value="P:polysaccharide catabolic process"/>
    <property type="evidence" value="ECO:0007669"/>
    <property type="project" value="UniProtKB-KW"/>
</dbReference>
<evidence type="ECO:0000256" key="2">
    <source>
        <dbReference type="ARBA" id="ARBA00004987"/>
    </source>
</evidence>
<evidence type="ECO:0000256" key="5">
    <source>
        <dbReference type="ARBA" id="ARBA00022801"/>
    </source>
</evidence>
<dbReference type="CDD" id="cd12148">
    <property type="entry name" value="fungal_TF_MHR"/>
    <property type="match status" value="1"/>
</dbReference>
<dbReference type="SMART" id="SM01217">
    <property type="entry name" value="Fn3_like"/>
    <property type="match status" value="1"/>
</dbReference>
<dbReference type="EC" id="3.2.1.21" evidence="4"/>
<protein>
    <recommendedName>
        <fullName evidence="4">beta-glucosidase</fullName>
        <ecNumber evidence="4">3.2.1.21</ecNumber>
    </recommendedName>
</protein>
<dbReference type="InterPro" id="IPR007219">
    <property type="entry name" value="XnlR_reg_dom"/>
</dbReference>
<keyword evidence="5" id="KW-0378">Hydrolase</keyword>
<dbReference type="Gene3D" id="2.60.40.10">
    <property type="entry name" value="Immunoglobulins"/>
    <property type="match status" value="1"/>
</dbReference>
<dbReference type="SMART" id="SM00906">
    <property type="entry name" value="Fungal_trans"/>
    <property type="match status" value="1"/>
</dbReference>
<evidence type="ECO:0000313" key="14">
    <source>
        <dbReference type="EMBL" id="KAF5552782.1"/>
    </source>
</evidence>
<dbReference type="Pfam" id="PF01915">
    <property type="entry name" value="Glyco_hydro_3_C"/>
    <property type="match status" value="1"/>
</dbReference>
<comment type="similarity">
    <text evidence="3">Belongs to the glycosyl hydrolase 3 family.</text>
</comment>
<evidence type="ECO:0000256" key="3">
    <source>
        <dbReference type="ARBA" id="ARBA00005336"/>
    </source>
</evidence>
<dbReference type="EMBL" id="JAAOAO010000256">
    <property type="protein sequence ID" value="KAF5552782.1"/>
    <property type="molecule type" value="Genomic_DNA"/>
</dbReference>
<evidence type="ECO:0000256" key="6">
    <source>
        <dbReference type="ARBA" id="ARBA00023180"/>
    </source>
</evidence>
<keyword evidence="10" id="KW-0624">Polysaccharide degradation</keyword>
<comment type="catalytic activity">
    <reaction evidence="1">
        <text>Hydrolysis of terminal, non-reducing beta-D-glucosyl residues with release of beta-D-glucose.</text>
        <dbReference type="EC" id="3.2.1.21"/>
    </reaction>
</comment>
<dbReference type="GO" id="GO:0006351">
    <property type="term" value="P:DNA-templated transcription"/>
    <property type="evidence" value="ECO:0007669"/>
    <property type="project" value="InterPro"/>
</dbReference>
<dbReference type="InterPro" id="IPR036962">
    <property type="entry name" value="Glyco_hydro_3_N_sf"/>
</dbReference>
<dbReference type="Gene3D" id="3.40.50.1700">
    <property type="entry name" value="Glycoside hydrolase family 3 C-terminal domain"/>
    <property type="match status" value="1"/>
</dbReference>
<evidence type="ECO:0000259" key="13">
    <source>
        <dbReference type="SMART" id="SM01217"/>
    </source>
</evidence>
<keyword evidence="7" id="KW-0539">Nucleus</keyword>
<dbReference type="InterPro" id="IPR013783">
    <property type="entry name" value="Ig-like_fold"/>
</dbReference>
<evidence type="ECO:0000256" key="10">
    <source>
        <dbReference type="ARBA" id="ARBA00023326"/>
    </source>
</evidence>
<dbReference type="SUPFAM" id="SSF52279">
    <property type="entry name" value="Beta-D-glucan exohydrolase, C-terminal domain"/>
    <property type="match status" value="1"/>
</dbReference>